<dbReference type="HAMAP" id="MF_00335">
    <property type="entry name" value="RNase_Y"/>
    <property type="match status" value="1"/>
</dbReference>
<keyword evidence="5" id="KW-0472">Membrane</keyword>
<dbReference type="EC" id="3.1.-.-" evidence="5 6"/>
<protein>
    <recommendedName>
        <fullName evidence="5 6">Ribonuclease Y</fullName>
        <shortName evidence="5">RNase Y</shortName>
        <ecNumber evidence="5 6">3.1.-.-</ecNumber>
    </recommendedName>
</protein>
<keyword evidence="7" id="KW-0175">Coiled coil</keyword>
<dbReference type="NCBIfam" id="TIGR03319">
    <property type="entry name" value="RNase_Y"/>
    <property type="match status" value="1"/>
</dbReference>
<organism evidence="9 10">
    <name type="scientific">Candidatus Magasanikbacteria bacterium RIFCSPHIGHO2_01_FULL_33_34</name>
    <dbReference type="NCBI Taxonomy" id="1798671"/>
    <lineage>
        <taxon>Bacteria</taxon>
        <taxon>Candidatus Magasanikiibacteriota</taxon>
    </lineage>
</organism>
<evidence type="ECO:0000256" key="6">
    <source>
        <dbReference type="NCBIfam" id="TIGR03319"/>
    </source>
</evidence>
<evidence type="ECO:0000313" key="9">
    <source>
        <dbReference type="EMBL" id="OGH58797.1"/>
    </source>
</evidence>
<dbReference type="PANTHER" id="PTHR12826">
    <property type="entry name" value="RIBONUCLEASE Y"/>
    <property type="match status" value="1"/>
</dbReference>
<evidence type="ECO:0000256" key="5">
    <source>
        <dbReference type="HAMAP-Rule" id="MF_00335"/>
    </source>
</evidence>
<dbReference type="GO" id="GO:0004521">
    <property type="term" value="F:RNA endonuclease activity"/>
    <property type="evidence" value="ECO:0007669"/>
    <property type="project" value="UniProtKB-UniRule"/>
</dbReference>
<dbReference type="GO" id="GO:0016787">
    <property type="term" value="F:hydrolase activity"/>
    <property type="evidence" value="ECO:0007669"/>
    <property type="project" value="UniProtKB-KW"/>
</dbReference>
<dbReference type="Gene3D" id="1.10.3210.10">
    <property type="entry name" value="Hypothetical protein af1432"/>
    <property type="match status" value="1"/>
</dbReference>
<dbReference type="GO" id="GO:0005886">
    <property type="term" value="C:plasma membrane"/>
    <property type="evidence" value="ECO:0007669"/>
    <property type="project" value="UniProtKB-SubCell"/>
</dbReference>
<dbReference type="InterPro" id="IPR006674">
    <property type="entry name" value="HD_domain"/>
</dbReference>
<dbReference type="Gene3D" id="3.30.1370.10">
    <property type="entry name" value="K Homology domain, type 1"/>
    <property type="match status" value="1"/>
</dbReference>
<dbReference type="SMART" id="SM00471">
    <property type="entry name" value="HDc"/>
    <property type="match status" value="1"/>
</dbReference>
<dbReference type="CDD" id="cd00077">
    <property type="entry name" value="HDc"/>
    <property type="match status" value="1"/>
</dbReference>
<comment type="function">
    <text evidence="5">Endoribonuclease that initiates mRNA decay.</text>
</comment>
<dbReference type="Proteomes" id="UP000177067">
    <property type="component" value="Unassembled WGS sequence"/>
</dbReference>
<dbReference type="InterPro" id="IPR017705">
    <property type="entry name" value="Ribonuclease_Y"/>
</dbReference>
<reference evidence="9 10" key="1">
    <citation type="journal article" date="2016" name="Nat. Commun.">
        <title>Thousands of microbial genomes shed light on interconnected biogeochemical processes in an aquifer system.</title>
        <authorList>
            <person name="Anantharaman K."/>
            <person name="Brown C.T."/>
            <person name="Hug L.A."/>
            <person name="Sharon I."/>
            <person name="Castelle C.J."/>
            <person name="Probst A.J."/>
            <person name="Thomas B.C."/>
            <person name="Singh A."/>
            <person name="Wilkins M.J."/>
            <person name="Karaoz U."/>
            <person name="Brodie E.L."/>
            <person name="Williams K.H."/>
            <person name="Hubbard S.S."/>
            <person name="Banfield J.F."/>
        </authorList>
    </citation>
    <scope>NUCLEOTIDE SEQUENCE [LARGE SCALE GENOMIC DNA]</scope>
</reference>
<dbReference type="GO" id="GO:0006402">
    <property type="term" value="P:mRNA catabolic process"/>
    <property type="evidence" value="ECO:0007669"/>
    <property type="project" value="UniProtKB-UniRule"/>
</dbReference>
<feature type="coiled-coil region" evidence="7">
    <location>
        <begin position="66"/>
        <end position="135"/>
    </location>
</feature>
<dbReference type="InterPro" id="IPR006675">
    <property type="entry name" value="HDIG_dom"/>
</dbReference>
<dbReference type="AlphaFoldDB" id="A0A1F6LHB2"/>
<evidence type="ECO:0000256" key="4">
    <source>
        <dbReference type="ARBA" id="ARBA00022884"/>
    </source>
</evidence>
<feature type="transmembrane region" description="Helical" evidence="5">
    <location>
        <begin position="6"/>
        <end position="24"/>
    </location>
</feature>
<dbReference type="SMART" id="SM00322">
    <property type="entry name" value="KH"/>
    <property type="match status" value="1"/>
</dbReference>
<dbReference type="CDD" id="cd22431">
    <property type="entry name" value="KH-I_RNaseY"/>
    <property type="match status" value="1"/>
</dbReference>
<dbReference type="Pfam" id="PF01966">
    <property type="entry name" value="HD"/>
    <property type="match status" value="1"/>
</dbReference>
<evidence type="ECO:0000256" key="2">
    <source>
        <dbReference type="ARBA" id="ARBA00022759"/>
    </source>
</evidence>
<dbReference type="InterPro" id="IPR022711">
    <property type="entry name" value="RNase_Y_N"/>
</dbReference>
<evidence type="ECO:0000256" key="7">
    <source>
        <dbReference type="SAM" id="Coils"/>
    </source>
</evidence>
<dbReference type="PROSITE" id="PS51831">
    <property type="entry name" value="HD"/>
    <property type="match status" value="1"/>
</dbReference>
<comment type="similarity">
    <text evidence="5">Belongs to the RNase Y family.</text>
</comment>
<keyword evidence="5" id="KW-1133">Transmembrane helix</keyword>
<evidence type="ECO:0000313" key="10">
    <source>
        <dbReference type="Proteomes" id="UP000177067"/>
    </source>
</evidence>
<evidence type="ECO:0000259" key="8">
    <source>
        <dbReference type="PROSITE" id="PS51831"/>
    </source>
</evidence>
<name>A0A1F6LHB2_9BACT</name>
<dbReference type="GO" id="GO:0003723">
    <property type="term" value="F:RNA binding"/>
    <property type="evidence" value="ECO:0007669"/>
    <property type="project" value="UniProtKB-UniRule"/>
</dbReference>
<keyword evidence="1 5" id="KW-0540">Nuclease</keyword>
<dbReference type="NCBIfam" id="TIGR00277">
    <property type="entry name" value="HDIG"/>
    <property type="match status" value="1"/>
</dbReference>
<dbReference type="EMBL" id="MFPS01000008">
    <property type="protein sequence ID" value="OGH58797.1"/>
    <property type="molecule type" value="Genomic_DNA"/>
</dbReference>
<comment type="subcellular location">
    <subcellularLocation>
        <location evidence="5">Cell membrane</location>
        <topology evidence="5">Single-pass membrane protein</topology>
    </subcellularLocation>
</comment>
<dbReference type="InterPro" id="IPR036612">
    <property type="entry name" value="KH_dom_type_1_sf"/>
</dbReference>
<keyword evidence="5" id="KW-0812">Transmembrane</keyword>
<dbReference type="PROSITE" id="PS50084">
    <property type="entry name" value="KH_TYPE_1"/>
    <property type="match status" value="1"/>
</dbReference>
<evidence type="ECO:0000256" key="3">
    <source>
        <dbReference type="ARBA" id="ARBA00022801"/>
    </source>
</evidence>
<proteinExistence type="inferred from homology"/>
<accession>A0A1F6LHB2</accession>
<dbReference type="PANTHER" id="PTHR12826:SF15">
    <property type="entry name" value="RIBONUCLEASE Y"/>
    <property type="match status" value="1"/>
</dbReference>
<keyword evidence="4 5" id="KW-0694">RNA-binding</keyword>
<feature type="domain" description="HD" evidence="8">
    <location>
        <begin position="325"/>
        <end position="418"/>
    </location>
</feature>
<dbReference type="Pfam" id="PF00013">
    <property type="entry name" value="KH_1"/>
    <property type="match status" value="1"/>
</dbReference>
<keyword evidence="5" id="KW-1003">Cell membrane</keyword>
<evidence type="ECO:0000256" key="1">
    <source>
        <dbReference type="ARBA" id="ARBA00022722"/>
    </source>
</evidence>
<dbReference type="SUPFAM" id="SSF109604">
    <property type="entry name" value="HD-domain/PDEase-like"/>
    <property type="match status" value="1"/>
</dbReference>
<dbReference type="InterPro" id="IPR004087">
    <property type="entry name" value="KH_dom"/>
</dbReference>
<dbReference type="InterPro" id="IPR003607">
    <property type="entry name" value="HD/PDEase_dom"/>
</dbReference>
<sequence>MSEIIIAAVSIVGIGIGSVVGYFIRKQVAQARSNTIEAIAEKKITEAKNKEQELLLNAKEKAIKIIDEAKNDENARRQEIKKLQERVEQRENMFDKKLMEFEDRKTKLQQKVEEIQAIKEKIESAREQAIEKLQSVAGYTKDQAKEELFQDIEKNAAEDLMARTLKFDQVNAEKLENRAREVVINAMQRTACNHAAETTSTVVNLPSDEMKGRIIGKEGRNIKTIEKLTGCELLIDETPDIILVSSFSPIRRRVCHLALEKLIKDGRIQPAKIEEYVEEAKKDLAVDIRKAGEEAFYKMGIAGGDPKLMSIMGRLKYRTSYSQNVLLHSLEVGHIAGIIATEVGGIDPSLARKAGFFHDIGKAVDHDTQGTHTEIGYTILKKFNIDENICQVALTHHDTNPPLLLTKIAMAADAISASRVGARRDTFEEYVQRLEELEKTAKDFPGVEKVYAIQAGREIRVFINSSIIDDYGSYNLAKDIAHKIEGELTYPGEIKVNVIRETRVVEYAR</sequence>
<dbReference type="Pfam" id="PF12072">
    <property type="entry name" value="RNase_Y_N"/>
    <property type="match status" value="1"/>
</dbReference>
<dbReference type="SUPFAM" id="SSF54791">
    <property type="entry name" value="Eukaryotic type KH-domain (KH-domain type I)"/>
    <property type="match status" value="1"/>
</dbReference>
<gene>
    <name evidence="5" type="primary">rny</name>
    <name evidence="9" type="ORF">A2725_03545</name>
</gene>
<keyword evidence="3 5" id="KW-0378">Hydrolase</keyword>
<comment type="caution">
    <text evidence="9">The sequence shown here is derived from an EMBL/GenBank/DDBJ whole genome shotgun (WGS) entry which is preliminary data.</text>
</comment>
<keyword evidence="2 5" id="KW-0255">Endonuclease</keyword>
<dbReference type="InterPro" id="IPR004088">
    <property type="entry name" value="KH_dom_type_1"/>
</dbReference>